<dbReference type="Proteomes" id="UP001303115">
    <property type="component" value="Unassembled WGS sequence"/>
</dbReference>
<dbReference type="EMBL" id="MU854437">
    <property type="protein sequence ID" value="KAK4038192.1"/>
    <property type="molecule type" value="Genomic_DNA"/>
</dbReference>
<keyword evidence="2" id="KW-0732">Signal</keyword>
<evidence type="ECO:0000313" key="3">
    <source>
        <dbReference type="EMBL" id="KAK4038192.1"/>
    </source>
</evidence>
<feature type="compositionally biased region" description="Low complexity" evidence="1">
    <location>
        <begin position="77"/>
        <end position="95"/>
    </location>
</feature>
<feature type="region of interest" description="Disordered" evidence="1">
    <location>
        <begin position="13"/>
        <end position="125"/>
    </location>
</feature>
<sequence>MRLPTVVFWLLLSPPTSATPPNTPNRLSPRSKTKNLLPKQDSSSDCPTAYPTPRSSPPDTEPPYPIQITISPPDSNSQQAQDTGTDSDSDTTSQPRPQPPPKKRPQPPNTEKKRDSNPPPPVEIAFALPANSSSTQSASGDSGPCTLFLDLSSPAAQVSGAATVNVYALDGPAAGSLVGTTRFAAGEVATVDSFACREEEMCFRLEVADDDNGDGTTGVGFLQGDGEGMGLGMRYGC</sequence>
<protein>
    <submittedName>
        <fullName evidence="3">Uncharacterized protein</fullName>
    </submittedName>
</protein>
<feature type="signal peptide" evidence="2">
    <location>
        <begin position="1"/>
        <end position="18"/>
    </location>
</feature>
<evidence type="ECO:0000256" key="2">
    <source>
        <dbReference type="SAM" id="SignalP"/>
    </source>
</evidence>
<feature type="chain" id="PRO_5042924183" evidence="2">
    <location>
        <begin position="19"/>
        <end position="237"/>
    </location>
</feature>
<dbReference type="AlphaFoldDB" id="A0AAN6PC17"/>
<keyword evidence="4" id="KW-1185">Reference proteome</keyword>
<evidence type="ECO:0000313" key="4">
    <source>
        <dbReference type="Proteomes" id="UP001303115"/>
    </source>
</evidence>
<reference evidence="4" key="1">
    <citation type="journal article" date="2023" name="Mol. Phylogenet. Evol.">
        <title>Genome-scale phylogeny and comparative genomics of the fungal order Sordariales.</title>
        <authorList>
            <person name="Hensen N."/>
            <person name="Bonometti L."/>
            <person name="Westerberg I."/>
            <person name="Brannstrom I.O."/>
            <person name="Guillou S."/>
            <person name="Cros-Aarteil S."/>
            <person name="Calhoun S."/>
            <person name="Haridas S."/>
            <person name="Kuo A."/>
            <person name="Mondo S."/>
            <person name="Pangilinan J."/>
            <person name="Riley R."/>
            <person name="LaButti K."/>
            <person name="Andreopoulos B."/>
            <person name="Lipzen A."/>
            <person name="Chen C."/>
            <person name="Yan M."/>
            <person name="Daum C."/>
            <person name="Ng V."/>
            <person name="Clum A."/>
            <person name="Steindorff A."/>
            <person name="Ohm R.A."/>
            <person name="Martin F."/>
            <person name="Silar P."/>
            <person name="Natvig D.O."/>
            <person name="Lalanne C."/>
            <person name="Gautier V."/>
            <person name="Ament-Velasquez S.L."/>
            <person name="Kruys A."/>
            <person name="Hutchinson M.I."/>
            <person name="Powell A.J."/>
            <person name="Barry K."/>
            <person name="Miller A.N."/>
            <person name="Grigoriev I.V."/>
            <person name="Debuchy R."/>
            <person name="Gladieux P."/>
            <person name="Hiltunen Thoren M."/>
            <person name="Johannesson H."/>
        </authorList>
    </citation>
    <scope>NUCLEOTIDE SEQUENCE [LARGE SCALE GENOMIC DNA]</scope>
    <source>
        <strain evidence="4">CBS 284.82</strain>
    </source>
</reference>
<name>A0AAN6PC17_9PEZI</name>
<evidence type="ECO:0000256" key="1">
    <source>
        <dbReference type="SAM" id="MobiDB-lite"/>
    </source>
</evidence>
<proteinExistence type="predicted"/>
<comment type="caution">
    <text evidence="3">The sequence shown here is derived from an EMBL/GenBank/DDBJ whole genome shotgun (WGS) entry which is preliminary data.</text>
</comment>
<gene>
    <name evidence="3" type="ORF">C8A01DRAFT_37894</name>
</gene>
<organism evidence="3 4">
    <name type="scientific">Parachaetomium inaequale</name>
    <dbReference type="NCBI Taxonomy" id="2588326"/>
    <lineage>
        <taxon>Eukaryota</taxon>
        <taxon>Fungi</taxon>
        <taxon>Dikarya</taxon>
        <taxon>Ascomycota</taxon>
        <taxon>Pezizomycotina</taxon>
        <taxon>Sordariomycetes</taxon>
        <taxon>Sordariomycetidae</taxon>
        <taxon>Sordariales</taxon>
        <taxon>Chaetomiaceae</taxon>
        <taxon>Parachaetomium</taxon>
    </lineage>
</organism>
<accession>A0AAN6PC17</accession>
<feature type="compositionally biased region" description="Pro residues" evidence="1">
    <location>
        <begin position="54"/>
        <end position="65"/>
    </location>
</feature>